<dbReference type="AlphaFoldDB" id="A0A0W0FPF3"/>
<evidence type="ECO:0000256" key="9">
    <source>
        <dbReference type="SAM" id="MobiDB-lite"/>
    </source>
</evidence>
<dbReference type="GO" id="GO:0005634">
    <property type="term" value="C:nucleus"/>
    <property type="evidence" value="ECO:0007669"/>
    <property type="project" value="TreeGrafter"/>
</dbReference>
<evidence type="ECO:0000256" key="5">
    <source>
        <dbReference type="ARBA" id="ARBA00022777"/>
    </source>
</evidence>
<dbReference type="GO" id="GO:0004674">
    <property type="term" value="F:protein serine/threonine kinase activity"/>
    <property type="evidence" value="ECO:0007669"/>
    <property type="project" value="UniProtKB-KW"/>
</dbReference>
<dbReference type="GO" id="GO:0005524">
    <property type="term" value="F:ATP binding"/>
    <property type="evidence" value="ECO:0007669"/>
    <property type="project" value="UniProtKB-KW"/>
</dbReference>
<feature type="region of interest" description="Disordered" evidence="9">
    <location>
        <begin position="115"/>
        <end position="139"/>
    </location>
</feature>
<dbReference type="EC" id="2.7.11.1" evidence="1"/>
<keyword evidence="6" id="KW-0067">ATP-binding</keyword>
<comment type="caution">
    <text evidence="10">The sequence shown here is derived from an EMBL/GenBank/DDBJ whole genome shotgun (WGS) entry which is preliminary data.</text>
</comment>
<feature type="compositionally biased region" description="Gly residues" evidence="9">
    <location>
        <begin position="127"/>
        <end position="139"/>
    </location>
</feature>
<evidence type="ECO:0000256" key="6">
    <source>
        <dbReference type="ARBA" id="ARBA00022840"/>
    </source>
</evidence>
<dbReference type="GO" id="GO:0000245">
    <property type="term" value="P:spliceosomal complex assembly"/>
    <property type="evidence" value="ECO:0007669"/>
    <property type="project" value="TreeGrafter"/>
</dbReference>
<evidence type="ECO:0000256" key="7">
    <source>
        <dbReference type="ARBA" id="ARBA00047899"/>
    </source>
</evidence>
<protein>
    <recommendedName>
        <fullName evidence="1">non-specific serine/threonine protein kinase</fullName>
        <ecNumber evidence="1">2.7.11.1</ecNumber>
    </recommendedName>
</protein>
<dbReference type="PANTHER" id="PTHR47634:SF9">
    <property type="entry name" value="PROTEIN KINASE DOMAIN-CONTAINING PROTEIN-RELATED"/>
    <property type="match status" value="1"/>
</dbReference>
<keyword evidence="3" id="KW-0808">Transferase</keyword>
<dbReference type="Gene3D" id="1.10.510.10">
    <property type="entry name" value="Transferase(Phosphotransferase) domain 1"/>
    <property type="match status" value="1"/>
</dbReference>
<sequence>MAICDADCSLLQDDDHIAQIMELCGQIPPSIALTGKYSSEFFNRKGNLYLSCVYKSMKQTNILTHRLHPDKRAKAGELVHHSWLEGVAVQGEIDVLRRVEQLEKAAADKEKAKKQTGWGIIDNPGQGSAGGPLGGFLPA</sequence>
<reference evidence="10 11" key="1">
    <citation type="submission" date="2015-12" db="EMBL/GenBank/DDBJ databases">
        <title>Draft genome sequence of Moniliophthora roreri, the causal agent of frosty pod rot of cacao.</title>
        <authorList>
            <person name="Aime M.C."/>
            <person name="Diaz-Valderrama J.R."/>
            <person name="Kijpornyongpan T."/>
            <person name="Phillips-Mora W."/>
        </authorList>
    </citation>
    <scope>NUCLEOTIDE SEQUENCE [LARGE SCALE GENOMIC DNA]</scope>
    <source>
        <strain evidence="10 11">MCA 2952</strain>
    </source>
</reference>
<dbReference type="GO" id="GO:0050684">
    <property type="term" value="P:regulation of mRNA processing"/>
    <property type="evidence" value="ECO:0007669"/>
    <property type="project" value="TreeGrafter"/>
</dbReference>
<dbReference type="InterPro" id="IPR051334">
    <property type="entry name" value="SRPK"/>
</dbReference>
<comment type="catalytic activity">
    <reaction evidence="8">
        <text>L-seryl-[protein] + ATP = O-phospho-L-seryl-[protein] + ADP + H(+)</text>
        <dbReference type="Rhea" id="RHEA:17989"/>
        <dbReference type="Rhea" id="RHEA-COMP:9863"/>
        <dbReference type="Rhea" id="RHEA-COMP:11604"/>
        <dbReference type="ChEBI" id="CHEBI:15378"/>
        <dbReference type="ChEBI" id="CHEBI:29999"/>
        <dbReference type="ChEBI" id="CHEBI:30616"/>
        <dbReference type="ChEBI" id="CHEBI:83421"/>
        <dbReference type="ChEBI" id="CHEBI:456216"/>
        <dbReference type="EC" id="2.7.11.1"/>
    </reaction>
</comment>
<evidence type="ECO:0000256" key="4">
    <source>
        <dbReference type="ARBA" id="ARBA00022741"/>
    </source>
</evidence>
<keyword evidence="5 10" id="KW-0418">Kinase</keyword>
<evidence type="ECO:0000313" key="10">
    <source>
        <dbReference type="EMBL" id="KTB38085.1"/>
    </source>
</evidence>
<evidence type="ECO:0000313" key="11">
    <source>
        <dbReference type="Proteomes" id="UP000054988"/>
    </source>
</evidence>
<comment type="catalytic activity">
    <reaction evidence="7">
        <text>L-threonyl-[protein] + ATP = O-phospho-L-threonyl-[protein] + ADP + H(+)</text>
        <dbReference type="Rhea" id="RHEA:46608"/>
        <dbReference type="Rhea" id="RHEA-COMP:11060"/>
        <dbReference type="Rhea" id="RHEA-COMP:11605"/>
        <dbReference type="ChEBI" id="CHEBI:15378"/>
        <dbReference type="ChEBI" id="CHEBI:30013"/>
        <dbReference type="ChEBI" id="CHEBI:30616"/>
        <dbReference type="ChEBI" id="CHEBI:61977"/>
        <dbReference type="ChEBI" id="CHEBI:456216"/>
        <dbReference type="EC" id="2.7.11.1"/>
    </reaction>
</comment>
<dbReference type="EMBL" id="LATX01001783">
    <property type="protein sequence ID" value="KTB38085.1"/>
    <property type="molecule type" value="Genomic_DNA"/>
</dbReference>
<dbReference type="PANTHER" id="PTHR47634">
    <property type="entry name" value="PROTEIN KINASE DOMAIN-CONTAINING PROTEIN-RELATED"/>
    <property type="match status" value="1"/>
</dbReference>
<dbReference type="GO" id="GO:0005737">
    <property type="term" value="C:cytoplasm"/>
    <property type="evidence" value="ECO:0007669"/>
    <property type="project" value="TreeGrafter"/>
</dbReference>
<accession>A0A0W0FPF3</accession>
<evidence type="ECO:0000256" key="1">
    <source>
        <dbReference type="ARBA" id="ARBA00012513"/>
    </source>
</evidence>
<gene>
    <name evidence="10" type="ORF">WG66_9341</name>
</gene>
<dbReference type="Proteomes" id="UP000054988">
    <property type="component" value="Unassembled WGS sequence"/>
</dbReference>
<keyword evidence="4" id="KW-0547">Nucleotide-binding</keyword>
<evidence type="ECO:0000256" key="2">
    <source>
        <dbReference type="ARBA" id="ARBA00022527"/>
    </source>
</evidence>
<name>A0A0W0FPF3_MONRR</name>
<keyword evidence="2" id="KW-0723">Serine/threonine-protein kinase</keyword>
<proteinExistence type="predicted"/>
<organism evidence="10 11">
    <name type="scientific">Moniliophthora roreri</name>
    <name type="common">Frosty pod rot fungus</name>
    <name type="synonym">Monilia roreri</name>
    <dbReference type="NCBI Taxonomy" id="221103"/>
    <lineage>
        <taxon>Eukaryota</taxon>
        <taxon>Fungi</taxon>
        <taxon>Dikarya</taxon>
        <taxon>Basidiomycota</taxon>
        <taxon>Agaricomycotina</taxon>
        <taxon>Agaricomycetes</taxon>
        <taxon>Agaricomycetidae</taxon>
        <taxon>Agaricales</taxon>
        <taxon>Marasmiineae</taxon>
        <taxon>Marasmiaceae</taxon>
        <taxon>Moniliophthora</taxon>
    </lineage>
</organism>
<evidence type="ECO:0000256" key="8">
    <source>
        <dbReference type="ARBA" id="ARBA00048679"/>
    </source>
</evidence>
<evidence type="ECO:0000256" key="3">
    <source>
        <dbReference type="ARBA" id="ARBA00022679"/>
    </source>
</evidence>